<dbReference type="KEGG" id="cga:Celgi_2028"/>
<dbReference type="AlphaFoldDB" id="F7ZZN6"/>
<evidence type="ECO:0000313" key="2">
    <source>
        <dbReference type="EMBL" id="AEI12529.1"/>
    </source>
</evidence>
<dbReference type="SUPFAM" id="SSF52833">
    <property type="entry name" value="Thioredoxin-like"/>
    <property type="match status" value="1"/>
</dbReference>
<organism evidence="2 3">
    <name type="scientific">Cellulomonas gilvus (strain ATCC 13127 / NRRL B-14078)</name>
    <name type="common">Cellvibrio gilvus</name>
    <dbReference type="NCBI Taxonomy" id="593907"/>
    <lineage>
        <taxon>Bacteria</taxon>
        <taxon>Bacillati</taxon>
        <taxon>Actinomycetota</taxon>
        <taxon>Actinomycetes</taxon>
        <taxon>Micrococcales</taxon>
        <taxon>Cellulomonadaceae</taxon>
        <taxon>Cellulomonas</taxon>
    </lineage>
</organism>
<feature type="domain" description="Thioredoxin" evidence="1">
    <location>
        <begin position="1"/>
        <end position="106"/>
    </location>
</feature>
<evidence type="ECO:0000313" key="3">
    <source>
        <dbReference type="Proteomes" id="UP000000485"/>
    </source>
</evidence>
<dbReference type="STRING" id="593907.Celgi_2028"/>
<evidence type="ECO:0000259" key="1">
    <source>
        <dbReference type="PROSITE" id="PS51352"/>
    </source>
</evidence>
<sequence length="113" mass="11764">MAPVERLTARELGADLGEGATLVEIASAFCQPCRAARLVLEHAASTQPGVRVVVLDVADHLALGERLRVLSTPTVLVLDARGAVRHRMTGVPRLAQVRAVLADVLGSATAPGP</sequence>
<dbReference type="HOGENOM" id="CLU_091304_1_0_11"/>
<reference evidence="3" key="1">
    <citation type="submission" date="2011-04" db="EMBL/GenBank/DDBJ databases">
        <title>Complete sequence of Cellvibrio gilvus ATCC 13127.</title>
        <authorList>
            <person name="Lucas S."/>
            <person name="Han J."/>
            <person name="Lapidus A."/>
            <person name="Cheng J.-F."/>
            <person name="Goodwin L."/>
            <person name="Pitluck S."/>
            <person name="Peters L."/>
            <person name="Munk A."/>
            <person name="Detter J.C."/>
            <person name="Han C."/>
            <person name="Tapia R."/>
            <person name="Land M."/>
            <person name="Hauser L."/>
            <person name="Kyrpides N."/>
            <person name="Ivanova N."/>
            <person name="Ovchinnikova G."/>
            <person name="Pagani I."/>
            <person name="Mead D."/>
            <person name="Brumm P."/>
            <person name="Woyke T."/>
        </authorList>
    </citation>
    <scope>NUCLEOTIDE SEQUENCE [LARGE SCALE GENOMIC DNA]</scope>
    <source>
        <strain evidence="3">ATCC 13127 / NRRL B-14078</strain>
    </source>
</reference>
<dbReference type="InterPro" id="IPR036249">
    <property type="entry name" value="Thioredoxin-like_sf"/>
</dbReference>
<dbReference type="InterPro" id="IPR013766">
    <property type="entry name" value="Thioredoxin_domain"/>
</dbReference>
<dbReference type="Proteomes" id="UP000000485">
    <property type="component" value="Chromosome"/>
</dbReference>
<protein>
    <recommendedName>
        <fullName evidence="1">Thioredoxin domain-containing protein</fullName>
    </recommendedName>
</protein>
<accession>F7ZZN6</accession>
<dbReference type="PROSITE" id="PS51352">
    <property type="entry name" value="THIOREDOXIN_2"/>
    <property type="match status" value="1"/>
</dbReference>
<gene>
    <name evidence="2" type="ordered locus">Celgi_2028</name>
</gene>
<proteinExistence type="predicted"/>
<dbReference type="eggNOG" id="COG0526">
    <property type="taxonomic scope" value="Bacteria"/>
</dbReference>
<dbReference type="CDD" id="cd02947">
    <property type="entry name" value="TRX_family"/>
    <property type="match status" value="1"/>
</dbReference>
<dbReference type="Gene3D" id="3.40.30.10">
    <property type="entry name" value="Glutaredoxin"/>
    <property type="match status" value="1"/>
</dbReference>
<name>F7ZZN6_CELGA</name>
<dbReference type="Pfam" id="PF00085">
    <property type="entry name" value="Thioredoxin"/>
    <property type="match status" value="1"/>
</dbReference>
<dbReference type="EMBL" id="CP002665">
    <property type="protein sequence ID" value="AEI12529.1"/>
    <property type="molecule type" value="Genomic_DNA"/>
</dbReference>
<keyword evidence="3" id="KW-1185">Reference proteome</keyword>